<feature type="non-terminal residue" evidence="1">
    <location>
        <position position="1"/>
    </location>
</feature>
<protein>
    <submittedName>
        <fullName evidence="1">Uncharacterized protein</fullName>
    </submittedName>
</protein>
<proteinExistence type="predicted"/>
<evidence type="ECO:0000313" key="2">
    <source>
        <dbReference type="Proteomes" id="UP000663881"/>
    </source>
</evidence>
<reference evidence="1" key="1">
    <citation type="submission" date="2021-02" db="EMBL/GenBank/DDBJ databases">
        <authorList>
            <person name="Nowell W R."/>
        </authorList>
    </citation>
    <scope>NUCLEOTIDE SEQUENCE</scope>
</reference>
<organism evidence="1 2">
    <name type="scientific">Adineta steineri</name>
    <dbReference type="NCBI Taxonomy" id="433720"/>
    <lineage>
        <taxon>Eukaryota</taxon>
        <taxon>Metazoa</taxon>
        <taxon>Spiralia</taxon>
        <taxon>Gnathifera</taxon>
        <taxon>Rotifera</taxon>
        <taxon>Eurotatoria</taxon>
        <taxon>Bdelloidea</taxon>
        <taxon>Adinetida</taxon>
        <taxon>Adinetidae</taxon>
        <taxon>Adineta</taxon>
    </lineage>
</organism>
<dbReference type="AlphaFoldDB" id="A0A819VHS1"/>
<gene>
    <name evidence="1" type="ORF">OKA104_LOCUS36076</name>
</gene>
<evidence type="ECO:0000313" key="1">
    <source>
        <dbReference type="EMBL" id="CAF4108601.1"/>
    </source>
</evidence>
<comment type="caution">
    <text evidence="1">The sequence shown here is derived from an EMBL/GenBank/DDBJ whole genome shotgun (WGS) entry which is preliminary data.</text>
</comment>
<dbReference type="EMBL" id="CAJOAY010005466">
    <property type="protein sequence ID" value="CAF4108601.1"/>
    <property type="molecule type" value="Genomic_DNA"/>
</dbReference>
<accession>A0A819VHS1</accession>
<name>A0A819VHS1_9BILA</name>
<sequence length="120" mass="13950">MASDTDNKYLKRCLQKIIEAVNKTIDALVVINPVNSEMLPLDTDNNTFSLNEQEIKLIDDLKTTIENLLNENLSRLSGICQKYLLNFLHQYEYDSQEKKFKTNFNQSILSAFQRDLQSML</sequence>
<dbReference type="Proteomes" id="UP000663881">
    <property type="component" value="Unassembled WGS sequence"/>
</dbReference>
<feature type="non-terminal residue" evidence="1">
    <location>
        <position position="120"/>
    </location>
</feature>